<dbReference type="InterPro" id="IPR036312">
    <property type="entry name" value="Bifun_inhib/LTP/seed_sf"/>
</dbReference>
<evidence type="ECO:0008006" key="4">
    <source>
        <dbReference type="Google" id="ProtNLM"/>
    </source>
</evidence>
<dbReference type="SUPFAM" id="SSF47699">
    <property type="entry name" value="Bifunctional inhibitor/lipid-transfer protein/seed storage 2S albumin"/>
    <property type="match status" value="1"/>
</dbReference>
<name>A0A9Q0UQE4_9ROSI</name>
<dbReference type="EMBL" id="JAPFFM010000011">
    <property type="protein sequence ID" value="KAJ6733988.1"/>
    <property type="molecule type" value="Genomic_DNA"/>
</dbReference>
<dbReference type="GO" id="GO:0006869">
    <property type="term" value="P:lipid transport"/>
    <property type="evidence" value="ECO:0007669"/>
    <property type="project" value="InterPro"/>
</dbReference>
<reference evidence="2" key="2">
    <citation type="journal article" date="2023" name="Int. J. Mol. Sci.">
        <title>De Novo Assembly and Annotation of 11 Diverse Shrub Willow (Salix) Genomes Reveals Novel Gene Organization in Sex-Linked Regions.</title>
        <authorList>
            <person name="Hyden B."/>
            <person name="Feng K."/>
            <person name="Yates T.B."/>
            <person name="Jawdy S."/>
            <person name="Cereghino C."/>
            <person name="Smart L.B."/>
            <person name="Muchero W."/>
        </authorList>
    </citation>
    <scope>NUCLEOTIDE SEQUENCE</scope>
    <source>
        <tissue evidence="2">Shoot tip</tissue>
    </source>
</reference>
<dbReference type="Proteomes" id="UP001151752">
    <property type="component" value="Chromosome 7"/>
</dbReference>
<dbReference type="AlphaFoldDB" id="A0A9Q0UQE4"/>
<reference evidence="2" key="1">
    <citation type="submission" date="2022-11" db="EMBL/GenBank/DDBJ databases">
        <authorList>
            <person name="Hyden B.L."/>
            <person name="Feng K."/>
            <person name="Yates T."/>
            <person name="Jawdy S."/>
            <person name="Smart L.B."/>
            <person name="Muchero W."/>
        </authorList>
    </citation>
    <scope>NUCLEOTIDE SEQUENCE</scope>
    <source>
        <tissue evidence="2">Shoot tip</tissue>
    </source>
</reference>
<keyword evidence="3" id="KW-1185">Reference proteome</keyword>
<dbReference type="GO" id="GO:0008289">
    <property type="term" value="F:lipid binding"/>
    <property type="evidence" value="ECO:0007669"/>
    <property type="project" value="InterPro"/>
</dbReference>
<dbReference type="Gene3D" id="1.10.110.10">
    <property type="entry name" value="Plant lipid-transfer and hydrophobic proteins"/>
    <property type="match status" value="1"/>
</dbReference>
<gene>
    <name evidence="2" type="ORF">OIU74_005731</name>
</gene>
<protein>
    <recommendedName>
        <fullName evidence="4">Bifunctional inhibitor/plant lipid transfer protein/seed storage helical domain-containing protein</fullName>
    </recommendedName>
</protein>
<comment type="caution">
    <text evidence="2">The sequence shown here is derived from an EMBL/GenBank/DDBJ whole genome shotgun (WGS) entry which is preliminary data.</text>
</comment>
<dbReference type="InterPro" id="IPR000528">
    <property type="entry name" value="Plant_nsLTP"/>
</dbReference>
<organism evidence="2 3">
    <name type="scientific">Salix koriyanagi</name>
    <dbReference type="NCBI Taxonomy" id="2511006"/>
    <lineage>
        <taxon>Eukaryota</taxon>
        <taxon>Viridiplantae</taxon>
        <taxon>Streptophyta</taxon>
        <taxon>Embryophyta</taxon>
        <taxon>Tracheophyta</taxon>
        <taxon>Spermatophyta</taxon>
        <taxon>Magnoliopsida</taxon>
        <taxon>eudicotyledons</taxon>
        <taxon>Gunneridae</taxon>
        <taxon>Pentapetalae</taxon>
        <taxon>rosids</taxon>
        <taxon>fabids</taxon>
        <taxon>Malpighiales</taxon>
        <taxon>Salicaceae</taxon>
        <taxon>Saliceae</taxon>
        <taxon>Salix</taxon>
    </lineage>
</organism>
<comment type="similarity">
    <text evidence="1">Belongs to the plant LTP family.</text>
</comment>
<evidence type="ECO:0000256" key="1">
    <source>
        <dbReference type="ARBA" id="ARBA00009748"/>
    </source>
</evidence>
<evidence type="ECO:0000313" key="2">
    <source>
        <dbReference type="EMBL" id="KAJ6733988.1"/>
    </source>
</evidence>
<sequence>MFISCSTKKFEPENPTTHYDIGYERQHLPWVFQEYWGDSQEITGHDSLMIMGPAETVKIDLVLASERVIPYSQDHPRLGNYGDFSKECKDVEPNFKPCAGYYCFPGLMKQSAIDLIKWPIPSLHKLQTLIHLPPKFFTSINCTTQDTVLLKAELMARIVGFLILAISAQAMAKFDVDPDQCQVIFDNFPYCMDFLIGSNDWPSRQCCQRVYDFTALAKHGMGPRAICECIEIITVTIPMKLRVDRISDLPVRCSTHLSFPISEYMDCNRFKWAATATWMILIYKALHVVTFSYTPASVIHSWNYTPACLSPAERCSIYLTYQPTSSVDVYKQNRAFKMSKGSS</sequence>
<dbReference type="PANTHER" id="PTHR33076">
    <property type="entry name" value="NON-SPECIFIC LIPID-TRANSFER PROTEIN 2-RELATED"/>
    <property type="match status" value="1"/>
</dbReference>
<accession>A0A9Q0UQE4</accession>
<evidence type="ECO:0000313" key="3">
    <source>
        <dbReference type="Proteomes" id="UP001151752"/>
    </source>
</evidence>
<proteinExistence type="inferred from homology"/>